<dbReference type="InterPro" id="IPR050109">
    <property type="entry name" value="HTH-type_TetR-like_transc_reg"/>
</dbReference>
<feature type="DNA-binding region" description="H-T-H motif" evidence="2">
    <location>
        <begin position="25"/>
        <end position="44"/>
    </location>
</feature>
<dbReference type="Pfam" id="PF00440">
    <property type="entry name" value="TetR_N"/>
    <property type="match status" value="1"/>
</dbReference>
<dbReference type="RefSeq" id="WP_311664928.1">
    <property type="nucleotide sequence ID" value="NZ_JAVREO010000002.1"/>
</dbReference>
<keyword evidence="5" id="KW-1185">Reference proteome</keyword>
<sequence length="167" mass="18207">MPTARESLLEAARTAVEERPWPLVRMVEVAAAAGVSRQTLYNEFGDKAGLGRALTDHRVTGFLDAFREHCAHRSPRSCDPLGDAADWIVRAARTDRLVRASLTGCRCAGMPPADQRPGRLVAELRERATRALIPHTAPPARETLPDTCETAIRLAISRLIAPPELAP</sequence>
<dbReference type="PANTHER" id="PTHR30055">
    <property type="entry name" value="HTH-TYPE TRANSCRIPTIONAL REGULATOR RUTR"/>
    <property type="match status" value="1"/>
</dbReference>
<evidence type="ECO:0000256" key="2">
    <source>
        <dbReference type="PROSITE-ProRule" id="PRU00335"/>
    </source>
</evidence>
<dbReference type="InterPro" id="IPR001647">
    <property type="entry name" value="HTH_TetR"/>
</dbReference>
<comment type="caution">
    <text evidence="4">The sequence shown here is derived from an EMBL/GenBank/DDBJ whole genome shotgun (WGS) entry which is preliminary data.</text>
</comment>
<feature type="domain" description="HTH tetR-type" evidence="3">
    <location>
        <begin position="2"/>
        <end position="62"/>
    </location>
</feature>
<dbReference type="PROSITE" id="PS50977">
    <property type="entry name" value="HTH_TETR_2"/>
    <property type="match status" value="1"/>
</dbReference>
<evidence type="ECO:0000259" key="3">
    <source>
        <dbReference type="PROSITE" id="PS50977"/>
    </source>
</evidence>
<gene>
    <name evidence="4" type="ORF">RM844_04400</name>
</gene>
<dbReference type="PANTHER" id="PTHR30055:SF146">
    <property type="entry name" value="HTH-TYPE TRANSCRIPTIONAL DUAL REGULATOR CECR"/>
    <property type="match status" value="1"/>
</dbReference>
<protein>
    <submittedName>
        <fullName evidence="4">TetR/AcrR family transcriptional regulator</fullName>
    </submittedName>
</protein>
<accession>A0ABU2JKL2</accession>
<dbReference type="EMBL" id="JAVREO010000002">
    <property type="protein sequence ID" value="MDT0265530.1"/>
    <property type="molecule type" value="Genomic_DNA"/>
</dbReference>
<dbReference type="Proteomes" id="UP001183410">
    <property type="component" value="Unassembled WGS sequence"/>
</dbReference>
<dbReference type="InterPro" id="IPR009057">
    <property type="entry name" value="Homeodomain-like_sf"/>
</dbReference>
<dbReference type="SUPFAM" id="SSF46689">
    <property type="entry name" value="Homeodomain-like"/>
    <property type="match status" value="1"/>
</dbReference>
<reference evidence="5" key="1">
    <citation type="submission" date="2023-07" db="EMBL/GenBank/DDBJ databases">
        <title>30 novel species of actinomycetes from the DSMZ collection.</title>
        <authorList>
            <person name="Nouioui I."/>
        </authorList>
    </citation>
    <scope>NUCLEOTIDE SEQUENCE [LARGE SCALE GENOMIC DNA]</scope>
    <source>
        <strain evidence="5">DSM 44915</strain>
    </source>
</reference>
<dbReference type="Gene3D" id="1.10.357.10">
    <property type="entry name" value="Tetracycline Repressor, domain 2"/>
    <property type="match status" value="1"/>
</dbReference>
<proteinExistence type="predicted"/>
<evidence type="ECO:0000313" key="5">
    <source>
        <dbReference type="Proteomes" id="UP001183410"/>
    </source>
</evidence>
<name>A0ABU2JKL2_9ACTN</name>
<evidence type="ECO:0000313" key="4">
    <source>
        <dbReference type="EMBL" id="MDT0265530.1"/>
    </source>
</evidence>
<evidence type="ECO:0000256" key="1">
    <source>
        <dbReference type="ARBA" id="ARBA00023125"/>
    </source>
</evidence>
<organism evidence="4 5">
    <name type="scientific">Streptomyces chisholmiae</name>
    <dbReference type="NCBI Taxonomy" id="3075540"/>
    <lineage>
        <taxon>Bacteria</taxon>
        <taxon>Bacillati</taxon>
        <taxon>Actinomycetota</taxon>
        <taxon>Actinomycetes</taxon>
        <taxon>Kitasatosporales</taxon>
        <taxon>Streptomycetaceae</taxon>
        <taxon>Streptomyces</taxon>
    </lineage>
</organism>
<keyword evidence="1 2" id="KW-0238">DNA-binding</keyword>